<dbReference type="InterPro" id="IPR001357">
    <property type="entry name" value="BRCT_dom"/>
</dbReference>
<dbReference type="GO" id="GO:0006281">
    <property type="term" value="P:DNA repair"/>
    <property type="evidence" value="ECO:0007669"/>
    <property type="project" value="UniProtKB-KW"/>
</dbReference>
<dbReference type="EC" id="6.5.1.2" evidence="1"/>
<dbReference type="EMBL" id="BLLK01000019">
    <property type="protein sequence ID" value="GFH44359.1"/>
    <property type="molecule type" value="Genomic_DNA"/>
</dbReference>
<organism evidence="13 14">
    <name type="scientific">Chaetoceros tenuissimus</name>
    <dbReference type="NCBI Taxonomy" id="426638"/>
    <lineage>
        <taxon>Eukaryota</taxon>
        <taxon>Sar</taxon>
        <taxon>Stramenopiles</taxon>
        <taxon>Ochrophyta</taxon>
        <taxon>Bacillariophyta</taxon>
        <taxon>Coscinodiscophyceae</taxon>
        <taxon>Chaetocerotophycidae</taxon>
        <taxon>Chaetocerotales</taxon>
        <taxon>Chaetocerotaceae</taxon>
        <taxon>Chaetoceros</taxon>
    </lineage>
</organism>
<evidence type="ECO:0000256" key="4">
    <source>
        <dbReference type="ARBA" id="ARBA00022723"/>
    </source>
</evidence>
<dbReference type="Proteomes" id="UP001054902">
    <property type="component" value="Unassembled WGS sequence"/>
</dbReference>
<dbReference type="InterPro" id="IPR004150">
    <property type="entry name" value="NAD_DNA_ligase_OB"/>
</dbReference>
<feature type="domain" description="BRCT" evidence="12">
    <location>
        <begin position="848"/>
        <end position="931"/>
    </location>
</feature>
<keyword evidence="6" id="KW-0862">Zinc</keyword>
<comment type="caution">
    <text evidence="13">The sequence shown here is derived from an EMBL/GenBank/DDBJ whole genome shotgun (WGS) entry which is preliminary data.</text>
</comment>
<comment type="catalytic activity">
    <reaction evidence="10">
        <text>NAD(+) + (deoxyribonucleotide)n-3'-hydroxyl + 5'-phospho-(deoxyribonucleotide)m = (deoxyribonucleotide)n+m + AMP + beta-nicotinamide D-nucleotide.</text>
        <dbReference type="EC" id="6.5.1.2"/>
    </reaction>
</comment>
<gene>
    <name evidence="13" type="ORF">CTEN210_00833</name>
</gene>
<dbReference type="SMART" id="SM00292">
    <property type="entry name" value="BRCT"/>
    <property type="match status" value="1"/>
</dbReference>
<protein>
    <recommendedName>
        <fullName evidence="1">DNA ligase (NAD(+))</fullName>
        <ecNumber evidence="1">6.5.1.2</ecNumber>
    </recommendedName>
</protein>
<dbReference type="SUPFAM" id="SSF50249">
    <property type="entry name" value="Nucleic acid-binding proteins"/>
    <property type="match status" value="1"/>
</dbReference>
<dbReference type="SUPFAM" id="SSF52113">
    <property type="entry name" value="BRCT domain"/>
    <property type="match status" value="1"/>
</dbReference>
<feature type="compositionally biased region" description="Basic and acidic residues" evidence="11">
    <location>
        <begin position="618"/>
        <end position="637"/>
    </location>
</feature>
<dbReference type="InterPro" id="IPR033136">
    <property type="entry name" value="DNA_ligase_CS"/>
</dbReference>
<dbReference type="HAMAP" id="MF_01588">
    <property type="entry name" value="DNA_ligase_A"/>
    <property type="match status" value="1"/>
</dbReference>
<dbReference type="Gene3D" id="3.30.470.30">
    <property type="entry name" value="DNA ligase/mRNA capping enzyme"/>
    <property type="match status" value="1"/>
</dbReference>
<evidence type="ECO:0000256" key="10">
    <source>
        <dbReference type="ARBA" id="ARBA00034005"/>
    </source>
</evidence>
<keyword evidence="7" id="KW-0460">Magnesium</keyword>
<dbReference type="PROSITE" id="PS50172">
    <property type="entry name" value="BRCT"/>
    <property type="match status" value="1"/>
</dbReference>
<keyword evidence="5" id="KW-0227">DNA damage</keyword>
<dbReference type="Pfam" id="PF03120">
    <property type="entry name" value="OB_DNA_ligase"/>
    <property type="match status" value="1"/>
</dbReference>
<reference evidence="13 14" key="1">
    <citation type="journal article" date="2021" name="Sci. Rep.">
        <title>The genome of the diatom Chaetoceros tenuissimus carries an ancient integrated fragment of an extant virus.</title>
        <authorList>
            <person name="Hongo Y."/>
            <person name="Kimura K."/>
            <person name="Takaki Y."/>
            <person name="Yoshida Y."/>
            <person name="Baba S."/>
            <person name="Kobayashi G."/>
            <person name="Nagasaki K."/>
            <person name="Hano T."/>
            <person name="Tomaru Y."/>
        </authorList>
    </citation>
    <scope>NUCLEOTIDE SEQUENCE [LARGE SCALE GENOMIC DNA]</scope>
    <source>
        <strain evidence="13 14">NIES-3715</strain>
    </source>
</reference>
<evidence type="ECO:0000256" key="11">
    <source>
        <dbReference type="SAM" id="MobiDB-lite"/>
    </source>
</evidence>
<evidence type="ECO:0000259" key="12">
    <source>
        <dbReference type="PROSITE" id="PS50172"/>
    </source>
</evidence>
<dbReference type="PROSITE" id="PS01056">
    <property type="entry name" value="DNA_LIGASE_N2"/>
    <property type="match status" value="1"/>
</dbReference>
<dbReference type="CDD" id="cd17748">
    <property type="entry name" value="BRCT_DNA_ligase_like"/>
    <property type="match status" value="1"/>
</dbReference>
<feature type="region of interest" description="Disordered" evidence="11">
    <location>
        <begin position="616"/>
        <end position="639"/>
    </location>
</feature>
<evidence type="ECO:0000256" key="7">
    <source>
        <dbReference type="ARBA" id="ARBA00022842"/>
    </source>
</evidence>
<dbReference type="Gene3D" id="1.10.287.610">
    <property type="entry name" value="Helix hairpin bin"/>
    <property type="match status" value="1"/>
</dbReference>
<keyword evidence="3" id="KW-0235">DNA replication</keyword>
<evidence type="ECO:0000256" key="6">
    <source>
        <dbReference type="ARBA" id="ARBA00022833"/>
    </source>
</evidence>
<dbReference type="SMART" id="SM00532">
    <property type="entry name" value="LIGANc"/>
    <property type="match status" value="1"/>
</dbReference>
<dbReference type="GO" id="GO:0006260">
    <property type="term" value="P:DNA replication"/>
    <property type="evidence" value="ECO:0007669"/>
    <property type="project" value="UniProtKB-KW"/>
</dbReference>
<keyword evidence="4" id="KW-0479">Metal-binding</keyword>
<evidence type="ECO:0000256" key="9">
    <source>
        <dbReference type="ARBA" id="ARBA00023204"/>
    </source>
</evidence>
<dbReference type="InterPro" id="IPR012340">
    <property type="entry name" value="NA-bd_OB-fold"/>
</dbReference>
<evidence type="ECO:0000256" key="1">
    <source>
        <dbReference type="ARBA" id="ARBA00012722"/>
    </source>
</evidence>
<name>A0AAD3GZI4_9STRA</name>
<keyword evidence="14" id="KW-1185">Reference proteome</keyword>
<evidence type="ECO:0000313" key="13">
    <source>
        <dbReference type="EMBL" id="GFH44359.1"/>
    </source>
</evidence>
<dbReference type="Gene3D" id="2.40.50.140">
    <property type="entry name" value="Nucleic acid-binding proteins"/>
    <property type="match status" value="1"/>
</dbReference>
<dbReference type="GO" id="GO:0003911">
    <property type="term" value="F:DNA ligase (NAD+) activity"/>
    <property type="evidence" value="ECO:0007669"/>
    <property type="project" value="UniProtKB-EC"/>
</dbReference>
<keyword evidence="8" id="KW-0520">NAD</keyword>
<proteinExistence type="inferred from homology"/>
<dbReference type="InterPro" id="IPR036420">
    <property type="entry name" value="BRCT_dom_sf"/>
</dbReference>
<dbReference type="InterPro" id="IPR013839">
    <property type="entry name" value="DNAligase_adenylation"/>
</dbReference>
<evidence type="ECO:0000256" key="5">
    <source>
        <dbReference type="ARBA" id="ARBA00022763"/>
    </source>
</evidence>
<dbReference type="Gene3D" id="1.10.150.20">
    <property type="entry name" value="5' to 3' exonuclease, C-terminal subdomain"/>
    <property type="match status" value="2"/>
</dbReference>
<evidence type="ECO:0000256" key="8">
    <source>
        <dbReference type="ARBA" id="ARBA00023027"/>
    </source>
</evidence>
<dbReference type="Pfam" id="PF00533">
    <property type="entry name" value="BRCT"/>
    <property type="match status" value="1"/>
</dbReference>
<dbReference type="SUPFAM" id="SSF47781">
    <property type="entry name" value="RuvA domain 2-like"/>
    <property type="match status" value="1"/>
</dbReference>
<feature type="region of interest" description="Disordered" evidence="11">
    <location>
        <begin position="297"/>
        <end position="321"/>
    </location>
</feature>
<keyword evidence="2" id="KW-0436">Ligase</keyword>
<evidence type="ECO:0000256" key="3">
    <source>
        <dbReference type="ARBA" id="ARBA00022705"/>
    </source>
</evidence>
<dbReference type="Gene3D" id="3.40.50.10190">
    <property type="entry name" value="BRCT domain"/>
    <property type="match status" value="1"/>
</dbReference>
<evidence type="ECO:0000313" key="14">
    <source>
        <dbReference type="Proteomes" id="UP001054902"/>
    </source>
</evidence>
<dbReference type="InterPro" id="IPR010994">
    <property type="entry name" value="RuvA_2-like"/>
</dbReference>
<dbReference type="InterPro" id="IPR001679">
    <property type="entry name" value="DNA_ligase"/>
</dbReference>
<dbReference type="SUPFAM" id="SSF56091">
    <property type="entry name" value="DNA ligase/mRNA capping enzyme, catalytic domain"/>
    <property type="match status" value="1"/>
</dbReference>
<accession>A0AAD3GZI4</accession>
<dbReference type="GO" id="GO:0046872">
    <property type="term" value="F:metal ion binding"/>
    <property type="evidence" value="ECO:0007669"/>
    <property type="project" value="UniProtKB-KW"/>
</dbReference>
<dbReference type="AlphaFoldDB" id="A0AAD3GZI4"/>
<evidence type="ECO:0000256" key="2">
    <source>
        <dbReference type="ARBA" id="ARBA00022598"/>
    </source>
</evidence>
<sequence>MYSRLQTHLKSSLRSASSRIRSPRQSVAFIGTQVNAPRQKYSVTSPFSYKFQSSSNKISLRLYSSIDSQDKTEEKIYQELKSLTGIIQEHDRLYYTPGLEPSLTDEEYDALTVQEAELCKSYPHLLKRLEQESGLGSKVSRYGGRVGLLEQDTAVNERKKLVHLENAPMQSLDNAMTFTSVTKWLNRVRKLLFKHRSNIGFDELSVELIAEPKMDGLSLSLRYVMVDKEESLYRLQWGATRGDGTRGEDVTDAVSAIDMIPHEFTFKAANQEVAPNIIEVRGEVVLPTSTFDRLTKEAEAVDDNSTSSEDEETQKSSSSTALLPNQFANARNAASGILMRRKAASELTEEEIEYTKTLRSMLNFYAYSVAFSSGVSDDVDNAYFENGQEMRDILQGFGFEVPNPCEIVNVLLDREEEVDESQCQALLDYHTLVMANRLKSVDQDSKVNDKYEFDFDVDGAVYKVSSVASRSILGSSSRFPRWAIAHKFPAQCAVTKLNAVEVQIGRTGALTPVAVLEPVDLGGVTVSRASLHNFEFAQSILKATAHESDMGVPIGSSVMINRAGDVIPQVIQRIDSDDDNKPIESKDDFISLSAPKKCPACGSDTVFDIVAGRSSTKSADKDGKNTELPEETTKSKESVGQVLRCSGPQLICPPRAIGALSHTFSRSGIDVTGLSEARLQQLVNATFIRVPSDLFNILDDDQTMLNDIMELPGWGEKSANNLKAATQKVVDEGVPLSKFIYSLGIRHVGTFSSALIASTYETIDNFVDALKHASTVKSEEADTCFIALTGKESDEEDGVKGIGPAVTEALYSFANNEELLNAAIDLSKRLKIEDAVKPKKKLSMNDSDVELPFEGLSVVFTGSLPDEMTRTVAQKYAIELLGAKSTPSSVSKNTGIVIIGEKGGKKADKAKELGVRTMTAEEFGVLVKKFT</sequence>
<dbReference type="InterPro" id="IPR013840">
    <property type="entry name" value="DNAligase_N"/>
</dbReference>
<dbReference type="Pfam" id="PF01653">
    <property type="entry name" value="DNA_ligase_aden"/>
    <property type="match status" value="1"/>
</dbReference>
<keyword evidence="9" id="KW-0234">DNA repair</keyword>